<organism evidence="1 2">
    <name type="scientific">Pristionchus pacificus</name>
    <name type="common">Parasitic nematode worm</name>
    <dbReference type="NCBI Taxonomy" id="54126"/>
    <lineage>
        <taxon>Eukaryota</taxon>
        <taxon>Metazoa</taxon>
        <taxon>Ecdysozoa</taxon>
        <taxon>Nematoda</taxon>
        <taxon>Chromadorea</taxon>
        <taxon>Rhabditida</taxon>
        <taxon>Rhabditina</taxon>
        <taxon>Diplogasteromorpha</taxon>
        <taxon>Diplogasteroidea</taxon>
        <taxon>Neodiplogasteridae</taxon>
        <taxon>Pristionchus</taxon>
    </lineage>
</organism>
<dbReference type="AlphaFoldDB" id="A0A2A6BZ24"/>
<accession>A0A2A6BZ24</accession>
<reference evidence="1" key="2">
    <citation type="submission" date="2022-06" db="UniProtKB">
        <authorList>
            <consortium name="EnsemblMetazoa"/>
        </authorList>
    </citation>
    <scope>IDENTIFICATION</scope>
    <source>
        <strain evidence="1">PS312</strain>
    </source>
</reference>
<dbReference type="Proteomes" id="UP000005239">
    <property type="component" value="Unassembled WGS sequence"/>
</dbReference>
<evidence type="ECO:0000313" key="2">
    <source>
        <dbReference type="Proteomes" id="UP000005239"/>
    </source>
</evidence>
<reference evidence="2" key="1">
    <citation type="journal article" date="2008" name="Nat. Genet.">
        <title>The Pristionchus pacificus genome provides a unique perspective on nematode lifestyle and parasitism.</title>
        <authorList>
            <person name="Dieterich C."/>
            <person name="Clifton S.W."/>
            <person name="Schuster L.N."/>
            <person name="Chinwalla A."/>
            <person name="Delehaunty K."/>
            <person name="Dinkelacker I."/>
            <person name="Fulton L."/>
            <person name="Fulton R."/>
            <person name="Godfrey J."/>
            <person name="Minx P."/>
            <person name="Mitreva M."/>
            <person name="Roeseler W."/>
            <person name="Tian H."/>
            <person name="Witte H."/>
            <person name="Yang S.P."/>
            <person name="Wilson R.K."/>
            <person name="Sommer R.J."/>
        </authorList>
    </citation>
    <scope>NUCLEOTIDE SEQUENCE [LARGE SCALE GENOMIC DNA]</scope>
    <source>
        <strain evidence="2">PS312</strain>
    </source>
</reference>
<dbReference type="EnsemblMetazoa" id="PPA44947.1">
    <property type="protein sequence ID" value="PPA44947.1"/>
    <property type="gene ID" value="WBGene00283316"/>
</dbReference>
<name>A0A2A6BZ24_PRIPA</name>
<proteinExistence type="predicted"/>
<accession>A0A8R1V315</accession>
<keyword evidence="2" id="KW-1185">Reference proteome</keyword>
<gene>
    <name evidence="1" type="primary">WBGene00283316</name>
</gene>
<sequence>MHAYGPARFACCVMKMKIPTNLDSAVPSVQLISRGFALLRARDSEKASFHPSNPATILM</sequence>
<protein>
    <submittedName>
        <fullName evidence="1">Uncharacterized protein</fullName>
    </submittedName>
</protein>
<evidence type="ECO:0000313" key="1">
    <source>
        <dbReference type="EnsemblMetazoa" id="PPA44947.1"/>
    </source>
</evidence>